<evidence type="ECO:0000256" key="7">
    <source>
        <dbReference type="ARBA" id="ARBA00022842"/>
    </source>
</evidence>
<evidence type="ECO:0000313" key="11">
    <source>
        <dbReference type="Proteomes" id="UP000441389"/>
    </source>
</evidence>
<evidence type="ECO:0000259" key="9">
    <source>
        <dbReference type="PROSITE" id="PS50972"/>
    </source>
</evidence>
<dbReference type="GO" id="GO:0046656">
    <property type="term" value="P:folic acid biosynthetic process"/>
    <property type="evidence" value="ECO:0007669"/>
    <property type="project" value="UniProtKB-KW"/>
</dbReference>
<reference evidence="10 11" key="1">
    <citation type="submission" date="2019-12" db="EMBL/GenBank/DDBJ databases">
        <authorList>
            <person name="Huq M.A."/>
        </authorList>
    </citation>
    <scope>NUCLEOTIDE SEQUENCE [LARGE SCALE GENOMIC DNA]</scope>
    <source>
        <strain evidence="10 11">MAH-20</strain>
    </source>
</reference>
<feature type="domain" description="Pterin-binding" evidence="9">
    <location>
        <begin position="109"/>
        <end position="362"/>
    </location>
</feature>
<dbReference type="EC" id="2.5.1.15" evidence="4"/>
<keyword evidence="5 10" id="KW-0808">Transferase</keyword>
<sequence length="375" mass="39886">MRSGRPICWRTRFERSLEHRVARFYLKPAAFLGTPIGFDGQVARLAGGLLWHSAYELIETDGQRRASKRLVPVAEAAALPDEVQPILQRLTATRPTLELGARTIRFDQPQVAAILNVTPDSFSDAGAHLADPDAAAEAGVRSAGEGAALVDIGGESTRPGAEPVWEGDEVKRVVPVIERLARAGVAVSIDTRKAEVMEAALAAGAGIVNDVSALLYDDRALDLVVRASCPVILMHAGDPRDLHRHTLGPDPLLEVYDWLEARVAAVEAAGVPRAKIIVDPGIGFGKSLADNLALLNGLALFQGLGCALMLGASRKRMIGALSKEAPADRRLGGSVALALNGAMLGAQILRVHDVPETVQALHVWRGLRDQALTGR</sequence>
<dbReference type="GO" id="GO:0005829">
    <property type="term" value="C:cytosol"/>
    <property type="evidence" value="ECO:0007669"/>
    <property type="project" value="TreeGrafter"/>
</dbReference>
<name>A0A6I4J0A0_9SPHN</name>
<dbReference type="InterPro" id="IPR006390">
    <property type="entry name" value="DHP_synth_dom"/>
</dbReference>
<dbReference type="InterPro" id="IPR011005">
    <property type="entry name" value="Dihydropteroate_synth-like_sf"/>
</dbReference>
<dbReference type="CDD" id="cd00739">
    <property type="entry name" value="DHPS"/>
    <property type="match status" value="1"/>
</dbReference>
<comment type="caution">
    <text evidence="10">The sequence shown here is derived from an EMBL/GenBank/DDBJ whole genome shotgun (WGS) entry which is preliminary data.</text>
</comment>
<evidence type="ECO:0000256" key="8">
    <source>
        <dbReference type="ARBA" id="ARBA00022909"/>
    </source>
</evidence>
<dbReference type="PROSITE" id="PS50972">
    <property type="entry name" value="PTERIN_BINDING"/>
    <property type="match status" value="1"/>
</dbReference>
<dbReference type="NCBIfam" id="TIGR01496">
    <property type="entry name" value="DHPS"/>
    <property type="match status" value="1"/>
</dbReference>
<evidence type="ECO:0000256" key="3">
    <source>
        <dbReference type="ARBA" id="ARBA00004763"/>
    </source>
</evidence>
<dbReference type="Pfam" id="PF00809">
    <property type="entry name" value="Pterin_bind"/>
    <property type="match status" value="1"/>
</dbReference>
<dbReference type="InterPro" id="IPR045031">
    <property type="entry name" value="DHP_synth-like"/>
</dbReference>
<organism evidence="10 11">
    <name type="scientific">Sphingomonas horti</name>
    <dbReference type="NCBI Taxonomy" id="2682842"/>
    <lineage>
        <taxon>Bacteria</taxon>
        <taxon>Pseudomonadati</taxon>
        <taxon>Pseudomonadota</taxon>
        <taxon>Alphaproteobacteria</taxon>
        <taxon>Sphingomonadales</taxon>
        <taxon>Sphingomonadaceae</taxon>
        <taxon>Sphingomonas</taxon>
    </lineage>
</organism>
<keyword evidence="11" id="KW-1185">Reference proteome</keyword>
<evidence type="ECO:0000256" key="2">
    <source>
        <dbReference type="ARBA" id="ARBA00001946"/>
    </source>
</evidence>
<dbReference type="SUPFAM" id="SSF51717">
    <property type="entry name" value="Dihydropteroate synthetase-like"/>
    <property type="match status" value="1"/>
</dbReference>
<dbReference type="AlphaFoldDB" id="A0A6I4J0A0"/>
<dbReference type="PANTHER" id="PTHR20941">
    <property type="entry name" value="FOLATE SYNTHESIS PROTEINS"/>
    <property type="match status" value="1"/>
</dbReference>
<comment type="pathway">
    <text evidence="3">Cofactor biosynthesis; tetrahydrofolate biosynthesis; 7,8-dihydrofolate from 2-amino-4-hydroxy-6-hydroxymethyl-7,8-dihydropteridine diphosphate and 4-aminobenzoate: step 1/2.</text>
</comment>
<keyword evidence="7" id="KW-0460">Magnesium</keyword>
<keyword evidence="6" id="KW-0479">Metal-binding</keyword>
<dbReference type="PROSITE" id="PS00793">
    <property type="entry name" value="DHPS_2"/>
    <property type="match status" value="1"/>
</dbReference>
<dbReference type="EMBL" id="WQMS01000009">
    <property type="protein sequence ID" value="MVO77969.1"/>
    <property type="molecule type" value="Genomic_DNA"/>
</dbReference>
<dbReference type="PANTHER" id="PTHR20941:SF1">
    <property type="entry name" value="FOLIC ACID SYNTHESIS PROTEIN FOL1"/>
    <property type="match status" value="1"/>
</dbReference>
<dbReference type="GO" id="GO:0004156">
    <property type="term" value="F:dihydropteroate synthase activity"/>
    <property type="evidence" value="ECO:0007669"/>
    <property type="project" value="UniProtKB-EC"/>
</dbReference>
<evidence type="ECO:0000256" key="4">
    <source>
        <dbReference type="ARBA" id="ARBA00012458"/>
    </source>
</evidence>
<dbReference type="Gene3D" id="3.20.20.20">
    <property type="entry name" value="Dihydropteroate synthase-like"/>
    <property type="match status" value="1"/>
</dbReference>
<gene>
    <name evidence="10" type="primary">folP</name>
    <name evidence="10" type="ORF">GON01_08490</name>
</gene>
<dbReference type="GO" id="GO:0046654">
    <property type="term" value="P:tetrahydrofolate biosynthetic process"/>
    <property type="evidence" value="ECO:0007669"/>
    <property type="project" value="TreeGrafter"/>
</dbReference>
<comment type="cofactor">
    <cofactor evidence="2">
        <name>Mg(2+)</name>
        <dbReference type="ChEBI" id="CHEBI:18420"/>
    </cofactor>
</comment>
<evidence type="ECO:0000313" key="10">
    <source>
        <dbReference type="EMBL" id="MVO77969.1"/>
    </source>
</evidence>
<keyword evidence="8" id="KW-0289">Folate biosynthesis</keyword>
<dbReference type="PROSITE" id="PS00792">
    <property type="entry name" value="DHPS_1"/>
    <property type="match status" value="1"/>
</dbReference>
<evidence type="ECO:0000256" key="6">
    <source>
        <dbReference type="ARBA" id="ARBA00022723"/>
    </source>
</evidence>
<protein>
    <recommendedName>
        <fullName evidence="4">dihydropteroate synthase</fullName>
        <ecNumber evidence="4">2.5.1.15</ecNumber>
    </recommendedName>
</protein>
<dbReference type="InterPro" id="IPR000489">
    <property type="entry name" value="Pterin-binding_dom"/>
</dbReference>
<evidence type="ECO:0000256" key="5">
    <source>
        <dbReference type="ARBA" id="ARBA00022679"/>
    </source>
</evidence>
<comment type="catalytic activity">
    <reaction evidence="1">
        <text>(7,8-dihydropterin-6-yl)methyl diphosphate + 4-aminobenzoate = 7,8-dihydropteroate + diphosphate</text>
        <dbReference type="Rhea" id="RHEA:19949"/>
        <dbReference type="ChEBI" id="CHEBI:17836"/>
        <dbReference type="ChEBI" id="CHEBI:17839"/>
        <dbReference type="ChEBI" id="CHEBI:33019"/>
        <dbReference type="ChEBI" id="CHEBI:72950"/>
        <dbReference type="EC" id="2.5.1.15"/>
    </reaction>
</comment>
<evidence type="ECO:0000256" key="1">
    <source>
        <dbReference type="ARBA" id="ARBA00000012"/>
    </source>
</evidence>
<dbReference type="Proteomes" id="UP000441389">
    <property type="component" value="Unassembled WGS sequence"/>
</dbReference>
<accession>A0A6I4J0A0</accession>
<dbReference type="GO" id="GO:0046872">
    <property type="term" value="F:metal ion binding"/>
    <property type="evidence" value="ECO:0007669"/>
    <property type="project" value="UniProtKB-KW"/>
</dbReference>
<proteinExistence type="predicted"/>